<accession>Q12K91</accession>
<dbReference type="RefSeq" id="WP_011497284.1">
    <property type="nucleotide sequence ID" value="NC_007954.1"/>
</dbReference>
<evidence type="ECO:0000313" key="2">
    <source>
        <dbReference type="Proteomes" id="UP000001982"/>
    </source>
</evidence>
<dbReference type="STRING" id="318161.Sden_2856"/>
<dbReference type="OrthoDB" id="6267421at2"/>
<evidence type="ECO:0008006" key="3">
    <source>
        <dbReference type="Google" id="ProtNLM"/>
    </source>
</evidence>
<dbReference type="GO" id="GO:0008408">
    <property type="term" value="F:3'-5' exonuclease activity"/>
    <property type="evidence" value="ECO:0007669"/>
    <property type="project" value="InterPro"/>
</dbReference>
<protein>
    <recommendedName>
        <fullName evidence="3">DNA polymerase III subunit psi</fullName>
    </recommendedName>
</protein>
<dbReference type="InterPro" id="IPR036654">
    <property type="entry name" value="DNA_pol_III_psi_sf"/>
</dbReference>
<dbReference type="Pfam" id="PF03603">
    <property type="entry name" value="DNA_III_psi"/>
    <property type="match status" value="1"/>
</dbReference>
<dbReference type="eggNOG" id="COG3050">
    <property type="taxonomic scope" value="Bacteria"/>
</dbReference>
<name>Q12K91_SHEDO</name>
<dbReference type="GO" id="GO:0006260">
    <property type="term" value="P:DNA replication"/>
    <property type="evidence" value="ECO:0007669"/>
    <property type="project" value="InterPro"/>
</dbReference>
<dbReference type="AlphaFoldDB" id="Q12K91"/>
<dbReference type="Proteomes" id="UP000001982">
    <property type="component" value="Chromosome"/>
</dbReference>
<gene>
    <name evidence="1" type="ordered locus">Sden_2856</name>
</gene>
<reference evidence="1 2" key="1">
    <citation type="submission" date="2006-03" db="EMBL/GenBank/DDBJ databases">
        <title>Complete sequence of Shewanella denitrificans OS217.</title>
        <authorList>
            <consortium name="US DOE Joint Genome Institute"/>
            <person name="Copeland A."/>
            <person name="Lucas S."/>
            <person name="Lapidus A."/>
            <person name="Barry K."/>
            <person name="Detter J.C."/>
            <person name="Glavina del Rio T."/>
            <person name="Hammon N."/>
            <person name="Israni S."/>
            <person name="Dalin E."/>
            <person name="Tice H."/>
            <person name="Pitluck S."/>
            <person name="Brettin T."/>
            <person name="Bruce D."/>
            <person name="Han C."/>
            <person name="Tapia R."/>
            <person name="Gilna P."/>
            <person name="Kiss H."/>
            <person name="Schmutz J."/>
            <person name="Larimer F."/>
            <person name="Land M."/>
            <person name="Hauser L."/>
            <person name="Kyrpides N."/>
            <person name="Lykidis A."/>
            <person name="Richardson P."/>
        </authorList>
    </citation>
    <scope>NUCLEOTIDE SEQUENCE [LARGE SCALE GENOMIC DNA]</scope>
    <source>
        <strain evidence="2">OS217 / ATCC BAA-1090 / DSM 15013</strain>
    </source>
</reference>
<dbReference type="EMBL" id="CP000302">
    <property type="protein sequence ID" value="ABE56135.1"/>
    <property type="molecule type" value="Genomic_DNA"/>
</dbReference>
<dbReference type="Gene3D" id="3.40.50.10220">
    <property type="entry name" value="DNA polymerase III, psi subunit"/>
    <property type="match status" value="1"/>
</dbReference>
<dbReference type="HOGENOM" id="CLU_169027_0_0_6"/>
<keyword evidence="2" id="KW-1185">Reference proteome</keyword>
<evidence type="ECO:0000313" key="1">
    <source>
        <dbReference type="EMBL" id="ABE56135.1"/>
    </source>
</evidence>
<sequence length="116" mass="13598">MDKTVFLDAMGISRWRFGAEEVKPYMVLWDDELDYYPEKQPLVAQVLTLLGVELTQCQFDSMPAKGVQVVWDMRQTKTRPRTAWVNSEPLKTLLSNDGSHKRSLWQQIYQHLNQPK</sequence>
<dbReference type="SUPFAM" id="SSF102220">
    <property type="entry name" value="DNA polymerase III psi subunit"/>
    <property type="match status" value="1"/>
</dbReference>
<dbReference type="InterPro" id="IPR004615">
    <property type="entry name" value="DNA_pol_III_psi"/>
</dbReference>
<dbReference type="KEGG" id="sdn:Sden_2856"/>
<organism evidence="1 2">
    <name type="scientific">Shewanella denitrificans (strain OS217 / ATCC BAA-1090 / DSM 15013)</name>
    <dbReference type="NCBI Taxonomy" id="318161"/>
    <lineage>
        <taxon>Bacteria</taxon>
        <taxon>Pseudomonadati</taxon>
        <taxon>Pseudomonadota</taxon>
        <taxon>Gammaproteobacteria</taxon>
        <taxon>Alteromonadales</taxon>
        <taxon>Shewanellaceae</taxon>
        <taxon>Shewanella</taxon>
    </lineage>
</organism>
<proteinExistence type="predicted"/>
<dbReference type="GO" id="GO:0003887">
    <property type="term" value="F:DNA-directed DNA polymerase activity"/>
    <property type="evidence" value="ECO:0007669"/>
    <property type="project" value="InterPro"/>
</dbReference>